<dbReference type="SUPFAM" id="SSF55159">
    <property type="entry name" value="eIF1-like"/>
    <property type="match status" value="1"/>
</dbReference>
<organism evidence="5 6">
    <name type="scientific">Prymnesium parvum</name>
    <name type="common">Toxic golden alga</name>
    <dbReference type="NCBI Taxonomy" id="97485"/>
    <lineage>
        <taxon>Eukaryota</taxon>
        <taxon>Haptista</taxon>
        <taxon>Haptophyta</taxon>
        <taxon>Prymnesiophyceae</taxon>
        <taxon>Prymnesiales</taxon>
        <taxon>Prymnesiaceae</taxon>
        <taxon>Prymnesium</taxon>
    </lineage>
</organism>
<dbReference type="AlphaFoldDB" id="A0AB34J6L2"/>
<evidence type="ECO:0000256" key="2">
    <source>
        <dbReference type="ARBA" id="ARBA00022917"/>
    </source>
</evidence>
<keyword evidence="6" id="KW-1185">Reference proteome</keyword>
<dbReference type="PANTHER" id="PTHR10388">
    <property type="entry name" value="EUKARYOTIC TRANSLATION INITIATION FACTOR SUI1"/>
    <property type="match status" value="1"/>
</dbReference>
<dbReference type="InterPro" id="IPR036877">
    <property type="entry name" value="SUI1_dom_sf"/>
</dbReference>
<name>A0AB34J6L2_PRYPA</name>
<dbReference type="InterPro" id="IPR005874">
    <property type="entry name" value="SUI1_euk"/>
</dbReference>
<evidence type="ECO:0000256" key="3">
    <source>
        <dbReference type="SAM" id="MobiDB-lite"/>
    </source>
</evidence>
<feature type="domain" description="SUI1" evidence="4">
    <location>
        <begin position="32"/>
        <end position="102"/>
    </location>
</feature>
<dbReference type="InterPro" id="IPR001950">
    <property type="entry name" value="SUI1"/>
</dbReference>
<sequence>MDLEDLRKGNKDPFAAGLDGDDEEATVSKDLVHIRVQQRNGRKCITTVQGLNADLDMKKIVKAIKKAHSCNGTIVEDDDMGQVLQFQGDQRDAIFQFLVENELADKSSIKKHGTG</sequence>
<feature type="compositionally biased region" description="Basic and acidic residues" evidence="3">
    <location>
        <begin position="1"/>
        <end position="11"/>
    </location>
</feature>
<evidence type="ECO:0000256" key="1">
    <source>
        <dbReference type="ARBA" id="ARBA00005422"/>
    </source>
</evidence>
<proteinExistence type="inferred from homology"/>
<dbReference type="Gene3D" id="3.30.780.10">
    <property type="entry name" value="SUI1-like domain"/>
    <property type="match status" value="1"/>
</dbReference>
<dbReference type="GO" id="GO:0003743">
    <property type="term" value="F:translation initiation factor activity"/>
    <property type="evidence" value="ECO:0007669"/>
    <property type="project" value="InterPro"/>
</dbReference>
<accession>A0AB34J6L2</accession>
<dbReference type="CDD" id="cd11566">
    <property type="entry name" value="eIF1_SUI1"/>
    <property type="match status" value="1"/>
</dbReference>
<dbReference type="PIRSF" id="PIRSF004499">
    <property type="entry name" value="SUI1_euk"/>
    <property type="match status" value="1"/>
</dbReference>
<protein>
    <recommendedName>
        <fullName evidence="4">SUI1 domain-containing protein</fullName>
    </recommendedName>
</protein>
<keyword evidence="2" id="KW-0648">Protein biosynthesis</keyword>
<evidence type="ECO:0000259" key="4">
    <source>
        <dbReference type="PROSITE" id="PS50296"/>
    </source>
</evidence>
<dbReference type="Pfam" id="PF01253">
    <property type="entry name" value="SUI1"/>
    <property type="match status" value="1"/>
</dbReference>
<feature type="region of interest" description="Disordered" evidence="3">
    <location>
        <begin position="1"/>
        <end position="21"/>
    </location>
</feature>
<comment type="similarity">
    <text evidence="1">Belongs to the SUI1 family.</text>
</comment>
<comment type="caution">
    <text evidence="5">The sequence shown here is derived from an EMBL/GenBank/DDBJ whole genome shotgun (WGS) entry which is preliminary data.</text>
</comment>
<evidence type="ECO:0000313" key="5">
    <source>
        <dbReference type="EMBL" id="KAL1512196.1"/>
    </source>
</evidence>
<gene>
    <name evidence="5" type="ORF">AB1Y20_005460</name>
</gene>
<dbReference type="PROSITE" id="PS50296">
    <property type="entry name" value="SUI1"/>
    <property type="match status" value="1"/>
</dbReference>
<evidence type="ECO:0000313" key="6">
    <source>
        <dbReference type="Proteomes" id="UP001515480"/>
    </source>
</evidence>
<reference evidence="5 6" key="1">
    <citation type="journal article" date="2024" name="Science">
        <title>Giant polyketide synthase enzymes in the biosynthesis of giant marine polyether toxins.</title>
        <authorList>
            <person name="Fallon T.R."/>
            <person name="Shende V.V."/>
            <person name="Wierzbicki I.H."/>
            <person name="Pendleton A.L."/>
            <person name="Watervoot N.F."/>
            <person name="Auber R.P."/>
            <person name="Gonzalez D.J."/>
            <person name="Wisecaver J.H."/>
            <person name="Moore B.S."/>
        </authorList>
    </citation>
    <scope>NUCLEOTIDE SEQUENCE [LARGE SCALE GENOMIC DNA]</scope>
    <source>
        <strain evidence="5 6">12B1</strain>
    </source>
</reference>
<dbReference type="EMBL" id="JBGBPQ010000013">
    <property type="protein sequence ID" value="KAL1512196.1"/>
    <property type="molecule type" value="Genomic_DNA"/>
</dbReference>
<dbReference type="Proteomes" id="UP001515480">
    <property type="component" value="Unassembled WGS sequence"/>
</dbReference>